<gene>
    <name evidence="1" type="ORF">LCGC14_2958380</name>
</gene>
<organism evidence="1">
    <name type="scientific">marine sediment metagenome</name>
    <dbReference type="NCBI Taxonomy" id="412755"/>
    <lineage>
        <taxon>unclassified sequences</taxon>
        <taxon>metagenomes</taxon>
        <taxon>ecological metagenomes</taxon>
    </lineage>
</organism>
<dbReference type="EMBL" id="LAZR01059812">
    <property type="protein sequence ID" value="KKK67004.1"/>
    <property type="molecule type" value="Genomic_DNA"/>
</dbReference>
<reference evidence="1" key="1">
    <citation type="journal article" date="2015" name="Nature">
        <title>Complex archaea that bridge the gap between prokaryotes and eukaryotes.</title>
        <authorList>
            <person name="Spang A."/>
            <person name="Saw J.H."/>
            <person name="Jorgensen S.L."/>
            <person name="Zaremba-Niedzwiedzka K."/>
            <person name="Martijn J."/>
            <person name="Lind A.E."/>
            <person name="van Eijk R."/>
            <person name="Schleper C."/>
            <person name="Guy L."/>
            <person name="Ettema T.J."/>
        </authorList>
    </citation>
    <scope>NUCLEOTIDE SEQUENCE</scope>
</reference>
<name>A0A0F8ZKR7_9ZZZZ</name>
<evidence type="ECO:0000313" key="1">
    <source>
        <dbReference type="EMBL" id="KKK67004.1"/>
    </source>
</evidence>
<comment type="caution">
    <text evidence="1">The sequence shown here is derived from an EMBL/GenBank/DDBJ whole genome shotgun (WGS) entry which is preliminary data.</text>
</comment>
<proteinExistence type="predicted"/>
<accession>A0A0F8ZKR7</accession>
<protein>
    <submittedName>
        <fullName evidence="1">Uncharacterized protein</fullName>
    </submittedName>
</protein>
<sequence length="80" mass="9245">MSVFIIYEKSLDVFSTSYLYIVVAKDINEASKIADIDIPNDYHFRIIGNSNLHSQVLLECSRDIYNHMSFELGDEIKDLI</sequence>
<dbReference type="AlphaFoldDB" id="A0A0F8ZKR7"/>